<keyword evidence="1" id="KW-0472">Membrane</keyword>
<evidence type="ECO:0000313" key="2">
    <source>
        <dbReference type="EMBL" id="KYQ55769.1"/>
    </source>
</evidence>
<keyword evidence="1" id="KW-1133">Transmembrane helix</keyword>
<accession>A0A151X637</accession>
<dbReference type="Proteomes" id="UP000075809">
    <property type="component" value="Unassembled WGS sequence"/>
</dbReference>
<dbReference type="Gene3D" id="1.20.210.10">
    <property type="entry name" value="Cytochrome c oxidase-like, subunit I domain"/>
    <property type="match status" value="1"/>
</dbReference>
<dbReference type="InterPro" id="IPR036927">
    <property type="entry name" value="Cyt_c_oxase-like_su1_sf"/>
</dbReference>
<name>A0A151X637_9HYME</name>
<organism evidence="2 3">
    <name type="scientific">Mycetomoellerius zeteki</name>
    <dbReference type="NCBI Taxonomy" id="64791"/>
    <lineage>
        <taxon>Eukaryota</taxon>
        <taxon>Metazoa</taxon>
        <taxon>Ecdysozoa</taxon>
        <taxon>Arthropoda</taxon>
        <taxon>Hexapoda</taxon>
        <taxon>Insecta</taxon>
        <taxon>Pterygota</taxon>
        <taxon>Neoptera</taxon>
        <taxon>Endopterygota</taxon>
        <taxon>Hymenoptera</taxon>
        <taxon>Apocrita</taxon>
        <taxon>Aculeata</taxon>
        <taxon>Formicoidea</taxon>
        <taxon>Formicidae</taxon>
        <taxon>Myrmicinae</taxon>
        <taxon>Mycetomoellerius</taxon>
    </lineage>
</organism>
<dbReference type="AlphaFoldDB" id="A0A151X637"/>
<feature type="non-terminal residue" evidence="2">
    <location>
        <position position="1"/>
    </location>
</feature>
<dbReference type="STRING" id="64791.A0A151X637"/>
<gene>
    <name evidence="2" type="ORF">ALC60_05341</name>
</gene>
<evidence type="ECO:0000256" key="1">
    <source>
        <dbReference type="SAM" id="Phobius"/>
    </source>
</evidence>
<sequence length="67" mass="7481">SGIVGASIRMIIRLELGTCGSLINNDQVYNSLITNHAFIMIVFMVMPLLKHNLTTKNQDKHTIAKLK</sequence>
<proteinExistence type="predicted"/>
<protein>
    <submittedName>
        <fullName evidence="2">Cytochrome c oxidase subunit 1</fullName>
    </submittedName>
</protein>
<feature type="transmembrane region" description="Helical" evidence="1">
    <location>
        <begin position="32"/>
        <end position="49"/>
    </location>
</feature>
<reference evidence="2 3" key="1">
    <citation type="submission" date="2015-09" db="EMBL/GenBank/DDBJ databases">
        <title>Trachymyrmex zeteki WGS genome.</title>
        <authorList>
            <person name="Nygaard S."/>
            <person name="Hu H."/>
            <person name="Boomsma J."/>
            <person name="Zhang G."/>
        </authorList>
    </citation>
    <scope>NUCLEOTIDE SEQUENCE [LARGE SCALE GENOMIC DNA]</scope>
    <source>
        <strain evidence="2">Tzet28-1</strain>
        <tissue evidence="2">Whole body</tissue>
    </source>
</reference>
<evidence type="ECO:0000313" key="3">
    <source>
        <dbReference type="Proteomes" id="UP000075809"/>
    </source>
</evidence>
<dbReference type="SUPFAM" id="SSF81442">
    <property type="entry name" value="Cytochrome c oxidase subunit I-like"/>
    <property type="match status" value="1"/>
</dbReference>
<keyword evidence="3" id="KW-1185">Reference proteome</keyword>
<dbReference type="EMBL" id="KQ982491">
    <property type="protein sequence ID" value="KYQ55769.1"/>
    <property type="molecule type" value="Genomic_DNA"/>
</dbReference>
<keyword evidence="1" id="KW-0812">Transmembrane</keyword>